<gene>
    <name evidence="1" type="ORF">BN59_00506</name>
</gene>
<dbReference type="AlphaFoldDB" id="A0A078KWU3"/>
<dbReference type="EMBL" id="CCSB01000001">
    <property type="protein sequence ID" value="CDZ76239.1"/>
    <property type="molecule type" value="Genomic_DNA"/>
</dbReference>
<organism evidence="1 2">
    <name type="scientific">Legionella massiliensis</name>
    <dbReference type="NCBI Taxonomy" id="1034943"/>
    <lineage>
        <taxon>Bacteria</taxon>
        <taxon>Pseudomonadati</taxon>
        <taxon>Pseudomonadota</taxon>
        <taxon>Gammaproteobacteria</taxon>
        <taxon>Legionellales</taxon>
        <taxon>Legionellaceae</taxon>
        <taxon>Legionella</taxon>
    </lineage>
</organism>
<dbReference type="eggNOG" id="COG3754">
    <property type="taxonomic scope" value="Bacteria"/>
</dbReference>
<evidence type="ECO:0000313" key="2">
    <source>
        <dbReference type="Proteomes" id="UP000044071"/>
    </source>
</evidence>
<dbReference type="OrthoDB" id="9816424at2"/>
<accession>A0A078KWU3</accession>
<keyword evidence="2" id="KW-1185">Reference proteome</keyword>
<name>A0A078KWU3_9GAMM</name>
<evidence type="ECO:0000313" key="1">
    <source>
        <dbReference type="EMBL" id="CDZ76239.1"/>
    </source>
</evidence>
<protein>
    <submittedName>
        <fullName evidence="1">Rhamnan synthesis protein F</fullName>
    </submittedName>
</protein>
<dbReference type="InterPro" id="IPR007739">
    <property type="entry name" value="RgpF"/>
</dbReference>
<sequence length="632" mass="73865">MLLNADTTKRLGILCFFDEFGIVDQYVTYLLADLTKNFSDTLIVVNGKLEPKERQKLEFFGTVIERENQGFDVWAYKHALSHIGWNKLNDYDEVILFNNTMMGPVYPFSESFEKMDTQDLDFWGITSYFKQDSDPFGTIKYGHIPDHIQSYFIAVRKSLFSAKAFHQYWDEMKEVNSYAEAIGFHETIFTKHFSDLGYQWSTSVEMQELRDFNNNPLLICPKKLVADYRCPVFKRNSFSHEINDTLHSTSGEQLTALYHYLQNHADYDVDLIWNPILRTSHQYDLAKNMNLLYNLSTQHCDAEKIKTLYKNKKIALIFHIYFEDLIQESLNWTKAMPEFSHLYITTDSEKKKAKIHEILTAIGTHQFEIHLVENRGRDVAALLVGLKDIILDYDLVCFAHDKKTTHLKPSSVGASFSYKCFENTLSNQTLVYNVLETFEKNPRLGILSPPGPNHANFFPILGFEWTTNFTLTSAIYRKLGLTVPINEFKPPLAPFGSVFWFRPKALKRLFEENWQYKDFPIEPVNSDGTLLHAIERVYPYVAQEAGYYPAILMSDKFSAIEFMNLYHYVRSFNLAIQSDSHYFDDRIAETARQFYINHGIKNQAKILFKLITNRILNRGRHKRVKRLKELIR</sequence>
<reference evidence="1 2" key="1">
    <citation type="submission" date="2014-06" db="EMBL/GenBank/DDBJ databases">
        <authorList>
            <person name="Urmite Genomes Urmite Genomes"/>
        </authorList>
    </citation>
    <scope>NUCLEOTIDE SEQUENCE [LARGE SCALE GENOMIC DNA]</scope>
</reference>
<proteinExistence type="predicted"/>
<dbReference type="STRING" id="1034943.BN59_00506"/>
<dbReference type="RefSeq" id="WP_052403092.1">
    <property type="nucleotide sequence ID" value="NZ_CCVW01000001.1"/>
</dbReference>
<dbReference type="Proteomes" id="UP000044071">
    <property type="component" value="Unassembled WGS sequence"/>
</dbReference>
<dbReference type="Pfam" id="PF05045">
    <property type="entry name" value="RgpF"/>
    <property type="match status" value="1"/>
</dbReference>